<organism evidence="1 2">
    <name type="scientific">Brachionus plicatilis</name>
    <name type="common">Marine rotifer</name>
    <name type="synonym">Brachionus muelleri</name>
    <dbReference type="NCBI Taxonomy" id="10195"/>
    <lineage>
        <taxon>Eukaryota</taxon>
        <taxon>Metazoa</taxon>
        <taxon>Spiralia</taxon>
        <taxon>Gnathifera</taxon>
        <taxon>Rotifera</taxon>
        <taxon>Eurotatoria</taxon>
        <taxon>Monogononta</taxon>
        <taxon>Pseudotrocha</taxon>
        <taxon>Ploima</taxon>
        <taxon>Brachionidae</taxon>
        <taxon>Brachionus</taxon>
    </lineage>
</organism>
<accession>A0A3M7QXY6</accession>
<proteinExistence type="predicted"/>
<dbReference type="Proteomes" id="UP000276133">
    <property type="component" value="Unassembled WGS sequence"/>
</dbReference>
<gene>
    <name evidence="1" type="ORF">BpHYR1_016337</name>
</gene>
<keyword evidence="2" id="KW-1185">Reference proteome</keyword>
<evidence type="ECO:0000313" key="2">
    <source>
        <dbReference type="Proteomes" id="UP000276133"/>
    </source>
</evidence>
<comment type="caution">
    <text evidence="1">The sequence shown here is derived from an EMBL/GenBank/DDBJ whole genome shotgun (WGS) entry which is preliminary data.</text>
</comment>
<protein>
    <submittedName>
        <fullName evidence="1">Uncharacterized protein</fullName>
    </submittedName>
</protein>
<sequence length="139" mass="16038">MPTWEIIQTFDNGDDAEKTIGNHLKKILNKDSIENFQQKEFGETAIKSSVQNKKGAKKEEFLFNLISFTTESIGLFSLPAIKSANINFRRSSRRHTRYPTLNVYKRSQFAYTVSNVHKTLEKLFGNIYKSIEKCLVLTI</sequence>
<dbReference type="AlphaFoldDB" id="A0A3M7QXY6"/>
<name>A0A3M7QXY6_BRAPC</name>
<evidence type="ECO:0000313" key="1">
    <source>
        <dbReference type="EMBL" id="RNA16186.1"/>
    </source>
</evidence>
<reference evidence="1 2" key="1">
    <citation type="journal article" date="2018" name="Sci. Rep.">
        <title>Genomic signatures of local adaptation to the degree of environmental predictability in rotifers.</title>
        <authorList>
            <person name="Franch-Gras L."/>
            <person name="Hahn C."/>
            <person name="Garcia-Roger E.M."/>
            <person name="Carmona M.J."/>
            <person name="Serra M."/>
            <person name="Gomez A."/>
        </authorList>
    </citation>
    <scope>NUCLEOTIDE SEQUENCE [LARGE SCALE GENOMIC DNA]</scope>
    <source>
        <strain evidence="1">HYR1</strain>
    </source>
</reference>
<dbReference type="EMBL" id="REGN01004777">
    <property type="protein sequence ID" value="RNA16186.1"/>
    <property type="molecule type" value="Genomic_DNA"/>
</dbReference>